<keyword evidence="5" id="KW-1185">Reference proteome</keyword>
<accession>W4JP68</accession>
<dbReference type="InterPro" id="IPR013087">
    <property type="entry name" value="Znf_C2H2_type"/>
</dbReference>
<dbReference type="Proteomes" id="UP000030671">
    <property type="component" value="Unassembled WGS sequence"/>
</dbReference>
<name>W4JP68_HETIT</name>
<dbReference type="GO" id="GO:0008270">
    <property type="term" value="F:zinc ion binding"/>
    <property type="evidence" value="ECO:0007669"/>
    <property type="project" value="UniProtKB-KW"/>
</dbReference>
<evidence type="ECO:0000256" key="2">
    <source>
        <dbReference type="SAM" id="MobiDB-lite"/>
    </source>
</evidence>
<proteinExistence type="predicted"/>
<keyword evidence="1" id="KW-0863">Zinc-finger</keyword>
<dbReference type="InParanoid" id="W4JP68"/>
<feature type="region of interest" description="Disordered" evidence="2">
    <location>
        <begin position="93"/>
        <end position="112"/>
    </location>
</feature>
<dbReference type="KEGG" id="hir:HETIRDRAFT_423068"/>
<protein>
    <recommendedName>
        <fullName evidence="3">C2H2-type domain-containing protein</fullName>
    </recommendedName>
</protein>
<dbReference type="OrthoDB" id="2687259at2759"/>
<dbReference type="GeneID" id="20673864"/>
<feature type="compositionally biased region" description="Pro residues" evidence="2">
    <location>
        <begin position="96"/>
        <end position="112"/>
    </location>
</feature>
<evidence type="ECO:0000313" key="4">
    <source>
        <dbReference type="EMBL" id="ETW75357.1"/>
    </source>
</evidence>
<reference evidence="4 5" key="1">
    <citation type="journal article" date="2012" name="New Phytol.">
        <title>Insight into trade-off between wood decay and parasitism from the genome of a fungal forest pathogen.</title>
        <authorList>
            <person name="Olson A."/>
            <person name="Aerts A."/>
            <person name="Asiegbu F."/>
            <person name="Belbahri L."/>
            <person name="Bouzid O."/>
            <person name="Broberg A."/>
            <person name="Canback B."/>
            <person name="Coutinho P.M."/>
            <person name="Cullen D."/>
            <person name="Dalman K."/>
            <person name="Deflorio G."/>
            <person name="van Diepen L.T."/>
            <person name="Dunand C."/>
            <person name="Duplessis S."/>
            <person name="Durling M."/>
            <person name="Gonthier P."/>
            <person name="Grimwood J."/>
            <person name="Fossdal C.G."/>
            <person name="Hansson D."/>
            <person name="Henrissat B."/>
            <person name="Hietala A."/>
            <person name="Himmelstrand K."/>
            <person name="Hoffmeister D."/>
            <person name="Hogberg N."/>
            <person name="James T.Y."/>
            <person name="Karlsson M."/>
            <person name="Kohler A."/>
            <person name="Kues U."/>
            <person name="Lee Y.H."/>
            <person name="Lin Y.C."/>
            <person name="Lind M."/>
            <person name="Lindquist E."/>
            <person name="Lombard V."/>
            <person name="Lucas S."/>
            <person name="Lunden K."/>
            <person name="Morin E."/>
            <person name="Murat C."/>
            <person name="Park J."/>
            <person name="Raffaello T."/>
            <person name="Rouze P."/>
            <person name="Salamov A."/>
            <person name="Schmutz J."/>
            <person name="Solheim H."/>
            <person name="Stahlberg J."/>
            <person name="Velez H."/>
            <person name="de Vries R.P."/>
            <person name="Wiebenga A."/>
            <person name="Woodward S."/>
            <person name="Yakovlev I."/>
            <person name="Garbelotto M."/>
            <person name="Martin F."/>
            <person name="Grigoriev I.V."/>
            <person name="Stenlid J."/>
        </authorList>
    </citation>
    <scope>NUCLEOTIDE SEQUENCE [LARGE SCALE GENOMIC DNA]</scope>
    <source>
        <strain evidence="4 5">TC 32-1</strain>
    </source>
</reference>
<feature type="domain" description="C2H2-type" evidence="3">
    <location>
        <begin position="3"/>
        <end position="30"/>
    </location>
</feature>
<dbReference type="RefSeq" id="XP_009552783.1">
    <property type="nucleotide sequence ID" value="XM_009554488.1"/>
</dbReference>
<keyword evidence="1" id="KW-0479">Metal-binding</keyword>
<dbReference type="STRING" id="747525.W4JP68"/>
<dbReference type="Pfam" id="PF18759">
    <property type="entry name" value="Plavaka"/>
    <property type="match status" value="1"/>
</dbReference>
<dbReference type="PROSITE" id="PS50157">
    <property type="entry name" value="ZINC_FINGER_C2H2_2"/>
    <property type="match status" value="1"/>
</dbReference>
<keyword evidence="1" id="KW-0862">Zinc</keyword>
<dbReference type="InterPro" id="IPR041078">
    <property type="entry name" value="Plavaka"/>
</dbReference>
<dbReference type="AlphaFoldDB" id="W4JP68"/>
<gene>
    <name evidence="4" type="ORF">HETIRDRAFT_423068</name>
</gene>
<organism evidence="4 5">
    <name type="scientific">Heterobasidion irregulare (strain TC 32-1)</name>
    <dbReference type="NCBI Taxonomy" id="747525"/>
    <lineage>
        <taxon>Eukaryota</taxon>
        <taxon>Fungi</taxon>
        <taxon>Dikarya</taxon>
        <taxon>Basidiomycota</taxon>
        <taxon>Agaricomycotina</taxon>
        <taxon>Agaricomycetes</taxon>
        <taxon>Russulales</taxon>
        <taxon>Bondarzewiaceae</taxon>
        <taxon>Heterobasidion</taxon>
        <taxon>Heterobasidion annosum species complex</taxon>
    </lineage>
</organism>
<evidence type="ECO:0000313" key="5">
    <source>
        <dbReference type="Proteomes" id="UP000030671"/>
    </source>
</evidence>
<dbReference type="EMBL" id="KI925466">
    <property type="protein sequence ID" value="ETW75357.1"/>
    <property type="molecule type" value="Genomic_DNA"/>
</dbReference>
<sequence>MAFQCLTCPQNFHDRRALKTHQRNCKGYQDIQDVTFQQKHAREEEVAEEVETRSRKRAQVLVEPEELTAEQFDDFLPGSATPLSYIPSKQHLLPTQPGPESVPPIPPPPEPEPELVPAPELIFETKPNEFGLFRQYKRHLTHNPEPENSLDKVCDSAAFPKVDPAPPQDAASMEPWYALFTNAVAAIMMCWQYMKFATKSTSEIDHLAHSLGDSMRDGFSIKDFTKFNTARENKRIDSYIADSLSPFNEGEGWHQSAVKIRLPADKVKTPEDQAPEFEVKGVWHRNIADIIKTVYSDPTTFSTLYTTPFQQFWKPFKNSKPERIHSEIYCSHSMLEADEEIQKLPCEPDDKLERIVAPLMLWSDATHLANFGMVSLWPFYLFFGSQSKYTHAKPTAYACHHLAYIPSLPDIIQDFYHSFFGKSATAETLTHCKHELIHAIWILLLDNNFMEAYTHRIVIRCGNGIMCYVFPRFFTYSTDYPKKVILASIKYLAKCPCPQCLVEKKKVVHMGMKSDMKTRCKDHKDDVQRQQNFGVPLKADRLKTVLGERSLVLTRNAFSTKLVHFGFNFHLMFVVNLLHEVELGVWKATFTHLMQVLQAAADDAIQKLNQRYRAVLTFGRSTIRHFHRNALAMWKLAAQDFEDLLQCAMPVFEGLLPARHDTIVANLLFDLTT</sequence>
<evidence type="ECO:0000256" key="1">
    <source>
        <dbReference type="PROSITE-ProRule" id="PRU00042"/>
    </source>
</evidence>
<dbReference type="eggNOG" id="ENOG502SKHB">
    <property type="taxonomic scope" value="Eukaryota"/>
</dbReference>
<dbReference type="HOGENOM" id="CLU_002498_1_1_1"/>
<evidence type="ECO:0000259" key="3">
    <source>
        <dbReference type="PROSITE" id="PS50157"/>
    </source>
</evidence>